<dbReference type="KEGG" id="cgc:Cyagr_1139"/>
<dbReference type="InterPro" id="IPR029044">
    <property type="entry name" value="Nucleotide-diphossugar_trans"/>
</dbReference>
<evidence type="ECO:0000313" key="3">
    <source>
        <dbReference type="EMBL" id="AFY28318.1"/>
    </source>
</evidence>
<keyword evidence="3" id="KW-0808">Transferase</keyword>
<dbReference type="GO" id="GO:0016740">
    <property type="term" value="F:transferase activity"/>
    <property type="evidence" value="ECO:0007669"/>
    <property type="project" value="UniProtKB-KW"/>
</dbReference>
<dbReference type="Gene3D" id="3.40.50.2000">
    <property type="entry name" value="Glycogen Phosphorylase B"/>
    <property type="match status" value="1"/>
</dbReference>
<accession>K9P5R8</accession>
<evidence type="ECO:0000313" key="4">
    <source>
        <dbReference type="Proteomes" id="UP000010388"/>
    </source>
</evidence>
<proteinExistence type="predicted"/>
<dbReference type="PATRIC" id="fig|292564.3.peg.1086"/>
<protein>
    <submittedName>
        <fullName evidence="3">Putative glycosyltransferase</fullName>
    </submittedName>
</protein>
<feature type="domain" description="Glycosyltransferase 2-like" evidence="2">
    <location>
        <begin position="330"/>
        <end position="451"/>
    </location>
</feature>
<dbReference type="InterPro" id="IPR001173">
    <property type="entry name" value="Glyco_trans_2-like"/>
</dbReference>
<dbReference type="EMBL" id="CP003495">
    <property type="protein sequence ID" value="AFY28318.1"/>
    <property type="molecule type" value="Genomic_DNA"/>
</dbReference>
<dbReference type="CDD" id="cd04186">
    <property type="entry name" value="GT_2_like_c"/>
    <property type="match status" value="1"/>
</dbReference>
<gene>
    <name evidence="3" type="ordered locus">Cyagr_1139</name>
</gene>
<reference evidence="4" key="1">
    <citation type="journal article" date="2013" name="Proc. Natl. Acad. Sci. U.S.A.">
        <title>Improving the coverage of the cyanobacterial phylum using diversity-driven genome sequencing.</title>
        <authorList>
            <person name="Shih P.M."/>
            <person name="Wu D."/>
            <person name="Latifi A."/>
            <person name="Axen S.D."/>
            <person name="Fewer D.P."/>
            <person name="Talla E."/>
            <person name="Calteau A."/>
            <person name="Cai F."/>
            <person name="Tandeau de Marsac N."/>
            <person name="Rippka R."/>
            <person name="Herdman M."/>
            <person name="Sivonen K."/>
            <person name="Coursin T."/>
            <person name="Laurent T."/>
            <person name="Goodwin L."/>
            <person name="Nolan M."/>
            <person name="Davenport K.W."/>
            <person name="Han C.S."/>
            <person name="Rubin E.M."/>
            <person name="Eisen J.A."/>
            <person name="Woyke T."/>
            <person name="Gugger M."/>
            <person name="Kerfeld C.A."/>
        </authorList>
    </citation>
    <scope>NUCLEOTIDE SEQUENCE [LARGE SCALE GENOMIC DNA]</scope>
    <source>
        <strain evidence="4">ATCC 27147 / PCC 6307</strain>
    </source>
</reference>
<dbReference type="Pfam" id="PF13692">
    <property type="entry name" value="Glyco_trans_1_4"/>
    <property type="match status" value="1"/>
</dbReference>
<dbReference type="eggNOG" id="COG1216">
    <property type="taxonomic scope" value="Bacteria"/>
</dbReference>
<evidence type="ECO:0000256" key="1">
    <source>
        <dbReference type="SAM" id="MobiDB-lite"/>
    </source>
</evidence>
<evidence type="ECO:0000259" key="2">
    <source>
        <dbReference type="Pfam" id="PF00535"/>
    </source>
</evidence>
<feature type="region of interest" description="Disordered" evidence="1">
    <location>
        <begin position="293"/>
        <end position="316"/>
    </location>
</feature>
<dbReference type="SUPFAM" id="SSF53448">
    <property type="entry name" value="Nucleotide-diphospho-sugar transferases"/>
    <property type="match status" value="1"/>
</dbReference>
<dbReference type="eggNOG" id="COG0438">
    <property type="taxonomic scope" value="Bacteria"/>
</dbReference>
<dbReference type="Pfam" id="PF00535">
    <property type="entry name" value="Glycos_transf_2"/>
    <property type="match status" value="1"/>
</dbReference>
<dbReference type="Gene3D" id="3.90.550.10">
    <property type="entry name" value="Spore Coat Polysaccharide Biosynthesis Protein SpsA, Chain A"/>
    <property type="match status" value="1"/>
</dbReference>
<dbReference type="Proteomes" id="UP000010388">
    <property type="component" value="Chromosome"/>
</dbReference>
<dbReference type="PANTHER" id="PTHR43179">
    <property type="entry name" value="RHAMNOSYLTRANSFERASE WBBL"/>
    <property type="match status" value="1"/>
</dbReference>
<dbReference type="PANTHER" id="PTHR43179:SF7">
    <property type="entry name" value="RHAMNOSYLTRANSFERASE WBBL"/>
    <property type="match status" value="1"/>
</dbReference>
<organism evidence="3 4">
    <name type="scientific">Cyanobium gracile (strain ATCC 27147 / PCC 6307)</name>
    <dbReference type="NCBI Taxonomy" id="292564"/>
    <lineage>
        <taxon>Bacteria</taxon>
        <taxon>Bacillati</taxon>
        <taxon>Cyanobacteriota</taxon>
        <taxon>Cyanophyceae</taxon>
        <taxon>Synechococcales</taxon>
        <taxon>Prochlorococcaceae</taxon>
        <taxon>Cyanobium</taxon>
    </lineage>
</organism>
<sequence>MLAEPPGTLDEAIPSLAPLRRPGLVGRLEGWSPAGGVSGWACPWPLQPQAPPLRLHVVLEDLLDPSGRLAIVELMAAQPRPDLLPLGIEQACGFRFWWSPTHPLPPFSQGLVLRVFAAGEGGPELAGSPLRLDADSYAQIAHQRQHGPAREGALTTLQAPQLQGWGRGPEPLVVRLDGTTTQPIAPPVALPEGPWPFQLILPATLADGRVHHLQLETTGGQVLDQRFDLLPFHLTPWAALQQHARPPFPDELSPLARERYRSLRTWLAWADADGTPLPPDLPLLQRLLEHPLARSGETPPASGGTEPGPDGSATARQPLRLPIAADPLVSILIPVHNQYGVTRRCLAAIAYAPTRIPFEVLVVDDGSVDGTAEALAAEAPGVRLIRHDFARGFNQACCSGAAAARAPVLVLLNNDTEPCAAWLEELLDPFERWTDTGMVGAQLIYPDGRLQEAGGIVWGNGEPWNYGRGGNPHDPRVAYARQVDYASAAAVAIRRDLWNRLGGFSPEFSPAYYEDTDLAFKVRQAGHTVRYTPLARVIHHEGMSCGTDTTASSGLKRFQETHRPLFQQKWAAAFQGPTEPNPAAAELIKDRGILGRALCLDQETPRPDRDAGSHAALVEMGLLQDLGWKVTLLPLNLAWLASYSEELQRRGIELIHAPFVLSLEAFLRERGREFELIYLTRYTVAAQALPLIQRFAPQARLIFCNADLHHLRQLRAARAESLGGDAARRALEAVEEVKRQELAVMREVHLTFSYSEVERAVIEAETLGEAATAPCPWVVQGPEAPAPLEGRSGLAFLGSYGHPPNRDAVEAFLVQVWPLLLQQRPELRLHLYGSGLDATTAARWGAEPGVIVEGWIADPATVYARHRLFVAPLRSGAGLKGKVVAAAAHGIPQVLSPLAAEATGLRHGQEVLIARTPDDWCQAVLRLDGDDDAWRAMGAAAFAYARDTWSRERGLALMADALARLDLPHRSPA</sequence>
<dbReference type="SUPFAM" id="SSF53756">
    <property type="entry name" value="UDP-Glycosyltransferase/glycogen phosphorylase"/>
    <property type="match status" value="1"/>
</dbReference>
<dbReference type="AlphaFoldDB" id="K9P5R8"/>
<name>K9P5R8_CYAGP</name>
<dbReference type="HOGENOM" id="CLU_012792_0_0_3"/>
<dbReference type="STRING" id="292564.Cyagr_1139"/>